<dbReference type="InterPro" id="IPR003018">
    <property type="entry name" value="GAF"/>
</dbReference>
<evidence type="ECO:0000259" key="2">
    <source>
        <dbReference type="SMART" id="SM00065"/>
    </source>
</evidence>
<dbReference type="Gene3D" id="3.30.450.40">
    <property type="match status" value="1"/>
</dbReference>
<dbReference type="EMBL" id="SRRZ01000035">
    <property type="protein sequence ID" value="NQE34593.1"/>
    <property type="molecule type" value="Genomic_DNA"/>
</dbReference>
<evidence type="ECO:0000313" key="4">
    <source>
        <dbReference type="Proteomes" id="UP000702425"/>
    </source>
</evidence>
<dbReference type="RefSeq" id="WP_172187280.1">
    <property type="nucleotide sequence ID" value="NZ_CAWPPK010000247.1"/>
</dbReference>
<sequence>MSTPKSSAHQNNSNSVKSLPATDITPTEQDSNNLPSEPSIEQLLEALAGQVPSQSAEIERLKTWKQDLKRLFQFLGDRRVLIAVMEPGTFALRYANAAFCRLAGWEGTSLATQSTNGWFAETDITLLELFEDWGGKTAEQLYRSHLLHWVFKQYYQVDIDGLRVLDEPVTASVKNPKRREPRFIEFWLGSEQLKITRIDSKIDEFADISLRLMPVAEREAWLMQPNQLENLADRLHLDNYRVEGLLLLEGFDVTVQEQIRRLTQLLIDRDSMLGPDKFEKIDRCLRSLFNADGTLLLRPDGDQVQLLIAKDGQHLQPILYSMHSLEASHFLKATAANQVWNVPDLRRDCETECDRTLRKRGTRSMLLVPLVVKSVTREGCGQRILGVVGLLCDRPNHFNGIDAQHAQELIPAFIAALRQAIQERFTHIHNIHPAVEWRFAQEAERRSWGLPPDTIVFADVYPLYGISDIRGSSDERNRAIQTDLLEQFRLGLVVADAVCETQTTHLGEQLRLDLLDYIQHLKQKVTVDMEVRATEYLNNRLEVYFDYFVQCAPRVQAAVEAYRAACENEHNCVYSDRTRYDQMLNLISTKLQEIWARWQEKMQQILPHYCDIECTDGIDHMIYAGKSIDPKFSPFHLHSLRYEQLRAICDCARAVFRLQAESQINMELTHLVLVQNTTIDIFHNENTEKMFDVKGTRDIRYELVKKRIEKAVDKDAQERITQPGMLTVVYSTEDEWEEYQQYLRYLSREGWVEQKIQTGMVESQQGVNGLKFARVRILPEPESLSTICEVTVVTD</sequence>
<evidence type="ECO:0000256" key="1">
    <source>
        <dbReference type="SAM" id="MobiDB-lite"/>
    </source>
</evidence>
<dbReference type="Pfam" id="PF01590">
    <property type="entry name" value="GAF"/>
    <property type="match status" value="1"/>
</dbReference>
<dbReference type="SMART" id="SM00065">
    <property type="entry name" value="GAF"/>
    <property type="match status" value="1"/>
</dbReference>
<feature type="compositionally biased region" description="Polar residues" evidence="1">
    <location>
        <begin position="1"/>
        <end position="17"/>
    </location>
</feature>
<feature type="region of interest" description="Disordered" evidence="1">
    <location>
        <begin position="1"/>
        <end position="36"/>
    </location>
</feature>
<gene>
    <name evidence="3" type="ORF">E5S67_02320</name>
</gene>
<organism evidence="3 4">
    <name type="scientific">Microcoleus asticus IPMA8</name>
    <dbReference type="NCBI Taxonomy" id="2563858"/>
    <lineage>
        <taxon>Bacteria</taxon>
        <taxon>Bacillati</taxon>
        <taxon>Cyanobacteriota</taxon>
        <taxon>Cyanophyceae</taxon>
        <taxon>Oscillatoriophycideae</taxon>
        <taxon>Oscillatoriales</taxon>
        <taxon>Microcoleaceae</taxon>
        <taxon>Microcoleus</taxon>
        <taxon>Microcoleus asticus</taxon>
    </lineage>
</organism>
<comment type="caution">
    <text evidence="3">The sequence shown here is derived from an EMBL/GenBank/DDBJ whole genome shotgun (WGS) entry which is preliminary data.</text>
</comment>
<name>A0ABX2CXE0_9CYAN</name>
<accession>A0ABX2CXE0</accession>
<keyword evidence="4" id="KW-1185">Reference proteome</keyword>
<proteinExistence type="predicted"/>
<evidence type="ECO:0000313" key="3">
    <source>
        <dbReference type="EMBL" id="NQE34593.1"/>
    </source>
</evidence>
<feature type="domain" description="GAF" evidence="2">
    <location>
        <begin position="273"/>
        <end position="427"/>
    </location>
</feature>
<dbReference type="SUPFAM" id="SSF55781">
    <property type="entry name" value="GAF domain-like"/>
    <property type="match status" value="1"/>
</dbReference>
<protein>
    <recommendedName>
        <fullName evidence="2">GAF domain-containing protein</fullName>
    </recommendedName>
</protein>
<reference evidence="3 4" key="1">
    <citation type="journal article" date="2020" name="Sci. Rep.">
        <title>A novel cyanobacterial geosmin producer, revising GeoA distribution and dispersion patterns in Bacteria.</title>
        <authorList>
            <person name="Churro C."/>
            <person name="Semedo-Aguiar A.P."/>
            <person name="Silva A.D."/>
            <person name="Pereira-Leal J.B."/>
            <person name="Leite R.B."/>
        </authorList>
    </citation>
    <scope>NUCLEOTIDE SEQUENCE [LARGE SCALE GENOMIC DNA]</scope>
    <source>
        <strain evidence="3 4">IPMA8</strain>
    </source>
</reference>
<dbReference type="Proteomes" id="UP000702425">
    <property type="component" value="Unassembled WGS sequence"/>
</dbReference>
<dbReference type="InterPro" id="IPR029016">
    <property type="entry name" value="GAF-like_dom_sf"/>
</dbReference>
<feature type="compositionally biased region" description="Polar residues" evidence="1">
    <location>
        <begin position="24"/>
        <end position="36"/>
    </location>
</feature>